<organism evidence="2 3">
    <name type="scientific">Dysgonomonas termitidis</name>
    <dbReference type="NCBI Taxonomy" id="1516126"/>
    <lineage>
        <taxon>Bacteria</taxon>
        <taxon>Pseudomonadati</taxon>
        <taxon>Bacteroidota</taxon>
        <taxon>Bacteroidia</taxon>
        <taxon>Bacteroidales</taxon>
        <taxon>Dysgonomonadaceae</taxon>
        <taxon>Dysgonomonas</taxon>
    </lineage>
</organism>
<dbReference type="PANTHER" id="PTHR34585">
    <property type="match status" value="1"/>
</dbReference>
<evidence type="ECO:0000313" key="2">
    <source>
        <dbReference type="EMBL" id="MFC4676875.1"/>
    </source>
</evidence>
<dbReference type="InterPro" id="IPR009061">
    <property type="entry name" value="DNA-bd_dom_put_sf"/>
</dbReference>
<gene>
    <name evidence="2" type="ORF">ACFO6W_24640</name>
</gene>
<keyword evidence="3" id="KW-1185">Reference proteome</keyword>
<dbReference type="Pfam" id="PF12728">
    <property type="entry name" value="HTH_17"/>
    <property type="match status" value="1"/>
</dbReference>
<name>A0ABV9L327_9BACT</name>
<reference evidence="3" key="1">
    <citation type="journal article" date="2019" name="Int. J. Syst. Evol. Microbiol.">
        <title>The Global Catalogue of Microorganisms (GCM) 10K type strain sequencing project: providing services to taxonomists for standard genome sequencing and annotation.</title>
        <authorList>
            <consortium name="The Broad Institute Genomics Platform"/>
            <consortium name="The Broad Institute Genome Sequencing Center for Infectious Disease"/>
            <person name="Wu L."/>
            <person name="Ma J."/>
        </authorList>
    </citation>
    <scope>NUCLEOTIDE SEQUENCE [LARGE SCALE GENOMIC DNA]</scope>
    <source>
        <strain evidence="3">CCUG 66188</strain>
    </source>
</reference>
<feature type="domain" description="Helix-turn-helix" evidence="1">
    <location>
        <begin position="43"/>
        <end position="92"/>
    </location>
</feature>
<dbReference type="Gene3D" id="1.10.1660.10">
    <property type="match status" value="1"/>
</dbReference>
<dbReference type="PANTHER" id="PTHR34585:SF22">
    <property type="entry name" value="HELIX-TURN-HELIX DOMAIN-CONTAINING PROTEIN"/>
    <property type="match status" value="1"/>
</dbReference>
<accession>A0ABV9L327</accession>
<sequence>MDDNKNKSFEDWMRIILGRFDKIDKTLGQMNKLKDCFEGDALLDNHDLCKLLGVTKRTIARYRQKKLLPFYTYNNGRVYYKASEVEQFMQKKGKTQTGGAS</sequence>
<protein>
    <submittedName>
        <fullName evidence="2">Helix-turn-helix domain-containing protein</fullName>
    </submittedName>
</protein>
<evidence type="ECO:0000313" key="3">
    <source>
        <dbReference type="Proteomes" id="UP001596023"/>
    </source>
</evidence>
<dbReference type="RefSeq" id="WP_380001522.1">
    <property type="nucleotide sequence ID" value="NZ_JBHSGN010000161.1"/>
</dbReference>
<dbReference type="InterPro" id="IPR041657">
    <property type="entry name" value="HTH_17"/>
</dbReference>
<comment type="caution">
    <text evidence="2">The sequence shown here is derived from an EMBL/GenBank/DDBJ whole genome shotgun (WGS) entry which is preliminary data.</text>
</comment>
<dbReference type="SUPFAM" id="SSF46955">
    <property type="entry name" value="Putative DNA-binding domain"/>
    <property type="match status" value="1"/>
</dbReference>
<evidence type="ECO:0000259" key="1">
    <source>
        <dbReference type="Pfam" id="PF12728"/>
    </source>
</evidence>
<proteinExistence type="predicted"/>
<dbReference type="EMBL" id="JBHSGN010000161">
    <property type="protein sequence ID" value="MFC4676875.1"/>
    <property type="molecule type" value="Genomic_DNA"/>
</dbReference>
<dbReference type="Proteomes" id="UP001596023">
    <property type="component" value="Unassembled WGS sequence"/>
</dbReference>